<dbReference type="InterPro" id="IPR050583">
    <property type="entry name" value="Mycobacterial_A85_antigen"/>
</dbReference>
<keyword evidence="3" id="KW-0378">Hydrolase</keyword>
<dbReference type="SUPFAM" id="SSF81296">
    <property type="entry name" value="E set domains"/>
    <property type="match status" value="1"/>
</dbReference>
<evidence type="ECO:0000313" key="6">
    <source>
        <dbReference type="EMBL" id="SPW24093.1"/>
    </source>
</evidence>
<dbReference type="PANTHER" id="PTHR48098">
    <property type="entry name" value="ENTEROCHELIN ESTERASE-RELATED"/>
    <property type="match status" value="1"/>
</dbReference>
<dbReference type="InterPro" id="IPR013783">
    <property type="entry name" value="Ig-like_fold"/>
</dbReference>
<dbReference type="GO" id="GO:0008849">
    <property type="term" value="F:enterochelin esterase activity"/>
    <property type="evidence" value="ECO:0007669"/>
    <property type="project" value="InterPro"/>
</dbReference>
<dbReference type="Gene3D" id="2.60.40.10">
    <property type="entry name" value="Immunoglobulins"/>
    <property type="match status" value="1"/>
</dbReference>
<dbReference type="GO" id="GO:0005737">
    <property type="term" value="C:cytoplasm"/>
    <property type="evidence" value="ECO:0007669"/>
    <property type="project" value="UniProtKB-SubCell"/>
</dbReference>
<gene>
    <name evidence="6" type="primary">fes</name>
    <name evidence="6" type="ORF">NCTC10254_00458</name>
</gene>
<evidence type="ECO:0000313" key="7">
    <source>
        <dbReference type="Proteomes" id="UP000249886"/>
    </source>
</evidence>
<protein>
    <submittedName>
        <fullName evidence="6">Putative enterochelin esterase</fullName>
    </submittedName>
</protein>
<dbReference type="Pfam" id="PF00756">
    <property type="entry name" value="Esterase"/>
    <property type="match status" value="1"/>
</dbReference>
<dbReference type="InterPro" id="IPR029058">
    <property type="entry name" value="AB_hydrolase_fold"/>
</dbReference>
<comment type="subcellular location">
    <subcellularLocation>
        <location evidence="1">Cytoplasm</location>
    </subcellularLocation>
</comment>
<dbReference type="Proteomes" id="UP000249886">
    <property type="component" value="Unassembled WGS sequence"/>
</dbReference>
<evidence type="ECO:0000256" key="4">
    <source>
        <dbReference type="ARBA" id="ARBA00024201"/>
    </source>
</evidence>
<evidence type="ECO:0000256" key="2">
    <source>
        <dbReference type="ARBA" id="ARBA00022490"/>
    </source>
</evidence>
<dbReference type="GO" id="GO:0005506">
    <property type="term" value="F:iron ion binding"/>
    <property type="evidence" value="ECO:0007669"/>
    <property type="project" value="InterPro"/>
</dbReference>
<dbReference type="GO" id="GO:0006826">
    <property type="term" value="P:iron ion transport"/>
    <property type="evidence" value="ECO:0007669"/>
    <property type="project" value="InterPro"/>
</dbReference>
<dbReference type="GeneID" id="84573106"/>
<comment type="caution">
    <text evidence="6">The sequence shown here is derived from an EMBL/GenBank/DDBJ whole genome shotgun (WGS) entry which is preliminary data.</text>
</comment>
<evidence type="ECO:0000259" key="5">
    <source>
        <dbReference type="Pfam" id="PF11806"/>
    </source>
</evidence>
<feature type="domain" description="Enterochelin esterase N-terminal" evidence="5">
    <location>
        <begin position="45"/>
        <end position="114"/>
    </location>
</feature>
<dbReference type="Pfam" id="PF11806">
    <property type="entry name" value="Enterochelin_N"/>
    <property type="match status" value="1"/>
</dbReference>
<comment type="similarity">
    <text evidence="4">Belongs to the Fes family.</text>
</comment>
<organism evidence="6 7">
    <name type="scientific">Corynebacterium matruchotii</name>
    <dbReference type="NCBI Taxonomy" id="43768"/>
    <lineage>
        <taxon>Bacteria</taxon>
        <taxon>Bacillati</taxon>
        <taxon>Actinomycetota</taxon>
        <taxon>Actinomycetes</taxon>
        <taxon>Mycobacteriales</taxon>
        <taxon>Corynebacteriaceae</taxon>
        <taxon>Corynebacterium</taxon>
    </lineage>
</organism>
<dbReference type="RefSeq" id="WP_005524632.1">
    <property type="nucleotide sequence ID" value="NZ_CP050134.2"/>
</dbReference>
<dbReference type="EMBL" id="UARK01000001">
    <property type="protein sequence ID" value="SPW24093.1"/>
    <property type="molecule type" value="Genomic_DNA"/>
</dbReference>
<dbReference type="InterPro" id="IPR014756">
    <property type="entry name" value="Ig_E-set"/>
</dbReference>
<dbReference type="SUPFAM" id="SSF53474">
    <property type="entry name" value="alpha/beta-Hydrolases"/>
    <property type="match status" value="1"/>
</dbReference>
<dbReference type="AlphaFoldDB" id="A0A6H9XIN1"/>
<reference evidence="6 7" key="1">
    <citation type="submission" date="2018-06" db="EMBL/GenBank/DDBJ databases">
        <authorList>
            <consortium name="Pathogen Informatics"/>
            <person name="Doyle S."/>
        </authorList>
    </citation>
    <scope>NUCLEOTIDE SEQUENCE [LARGE SCALE GENOMIC DNA]</scope>
    <source>
        <strain evidence="6 7">NCTC10254</strain>
    </source>
</reference>
<dbReference type="GO" id="GO:0005975">
    <property type="term" value="P:carbohydrate metabolic process"/>
    <property type="evidence" value="ECO:0007669"/>
    <property type="project" value="UniProtKB-ARBA"/>
</dbReference>
<name>A0A6H9XIN1_9CORY</name>
<proteinExistence type="inferred from homology"/>
<keyword evidence="2" id="KW-0963">Cytoplasm</keyword>
<sequence>MPIFYTDDQLIELISQSNDPSNAWSIIWETITREGTPLVDEDSLRMTFLFDAAAVSDMDVESVHVWINRLTDKERVTQGFMKNIPDTTVWVRTIEVPPSLRAAYCFRINAGEHRPPGHNRYPHRRDPHARNGHLVIDGDYGLSLLQGPDVVEVPESSAWQHVDLAHPSRSITGSISGLPTYLYLPIIPHKDLPLVVLIDADVWFQRLKLDQVLDYLIAQGHMPACAILGIGFTDPAKRRRLLGANNELTALLTGPAVEYAQRQALSAGHTIAHDTVIIAGQSLGGLTSLWAALRHPDRIRSVIASSPSLWWRPEDGCTPADLATINVPWLVEQILTEAPNHSAHSASNTCDMLPPAYLDVGIREGMSVAHMHGLHFAMTSHNWEHKFEVWDGGHDFAWWREALPHRLSQTLRTLPPATVNYQ</sequence>
<dbReference type="PANTHER" id="PTHR48098:SF3">
    <property type="entry name" value="IRON(III) ENTEROBACTIN ESTERASE"/>
    <property type="match status" value="1"/>
</dbReference>
<dbReference type="InterPro" id="IPR021764">
    <property type="entry name" value="Enterochelin_esterase_N"/>
</dbReference>
<dbReference type="Gene3D" id="3.40.50.1820">
    <property type="entry name" value="alpha/beta hydrolase"/>
    <property type="match status" value="1"/>
</dbReference>
<evidence type="ECO:0000256" key="1">
    <source>
        <dbReference type="ARBA" id="ARBA00004496"/>
    </source>
</evidence>
<dbReference type="InterPro" id="IPR000801">
    <property type="entry name" value="Esterase-like"/>
</dbReference>
<accession>A0A6H9XIN1</accession>
<evidence type="ECO:0000256" key="3">
    <source>
        <dbReference type="ARBA" id="ARBA00022801"/>
    </source>
</evidence>